<dbReference type="AlphaFoldDB" id="A0A1A0HG12"/>
<comment type="caution">
    <text evidence="1">The sequence shown here is derived from an EMBL/GenBank/DDBJ whole genome shotgun (WGS) entry which is preliminary data.</text>
</comment>
<evidence type="ECO:0000313" key="1">
    <source>
        <dbReference type="EMBL" id="OBA22941.1"/>
    </source>
</evidence>
<dbReference type="GeneID" id="30032327"/>
<proteinExistence type="predicted"/>
<organism evidence="1 2">
    <name type="scientific">Metschnikowia bicuspidata var. bicuspidata NRRL YB-4993</name>
    <dbReference type="NCBI Taxonomy" id="869754"/>
    <lineage>
        <taxon>Eukaryota</taxon>
        <taxon>Fungi</taxon>
        <taxon>Dikarya</taxon>
        <taxon>Ascomycota</taxon>
        <taxon>Saccharomycotina</taxon>
        <taxon>Pichiomycetes</taxon>
        <taxon>Metschnikowiaceae</taxon>
        <taxon>Metschnikowia</taxon>
    </lineage>
</organism>
<accession>A0A1A0HG12</accession>
<dbReference type="Proteomes" id="UP000092555">
    <property type="component" value="Unassembled WGS sequence"/>
</dbReference>
<reference evidence="1 2" key="1">
    <citation type="submission" date="2016-05" db="EMBL/GenBank/DDBJ databases">
        <title>Comparative genomics of biotechnologically important yeasts.</title>
        <authorList>
            <consortium name="DOE Joint Genome Institute"/>
            <person name="Riley R."/>
            <person name="Haridas S."/>
            <person name="Wolfe K.H."/>
            <person name="Lopes M.R."/>
            <person name="Hittinger C.T."/>
            <person name="Goker M."/>
            <person name="Salamov A."/>
            <person name="Wisecaver J."/>
            <person name="Long T.M."/>
            <person name="Aerts A.L."/>
            <person name="Barry K."/>
            <person name="Choi C."/>
            <person name="Clum A."/>
            <person name="Coughlan A.Y."/>
            <person name="Deshpande S."/>
            <person name="Douglass A.P."/>
            <person name="Hanson S.J."/>
            <person name="Klenk H.-P."/>
            <person name="LaButti K."/>
            <person name="Lapidus A."/>
            <person name="Lindquist E."/>
            <person name="Lipzen A."/>
            <person name="Meier-kolthoff J.P."/>
            <person name="Ohm R.A."/>
            <person name="Otillar R.P."/>
            <person name="Pangilinan J."/>
            <person name="Peng Y."/>
            <person name="Rokas A."/>
            <person name="Rosa C.A."/>
            <person name="Scheuner C."/>
            <person name="Sibirny A.A."/>
            <person name="Slot J.C."/>
            <person name="Stielow J.B."/>
            <person name="Sun H."/>
            <person name="Kurtzman C.P."/>
            <person name="Blackwell M."/>
            <person name="Grigoriev I.V."/>
            <person name="Jeffries T.W."/>
        </authorList>
    </citation>
    <scope>NUCLEOTIDE SEQUENCE [LARGE SCALE GENOMIC DNA]</scope>
    <source>
        <strain evidence="1 2">NRRL YB-4993</strain>
    </source>
</reference>
<evidence type="ECO:0000313" key="2">
    <source>
        <dbReference type="Proteomes" id="UP000092555"/>
    </source>
</evidence>
<dbReference type="RefSeq" id="XP_018713422.1">
    <property type="nucleotide sequence ID" value="XM_018859352.1"/>
</dbReference>
<gene>
    <name evidence="1" type="ORF">METBIDRAFT_9285</name>
</gene>
<keyword evidence="2" id="KW-1185">Reference proteome</keyword>
<dbReference type="OrthoDB" id="4084221at2759"/>
<sequence>MSDDQLKQVRSAVNHVISNYQLTSKSKLFQRLSSKNVDLISKGVMENKQDKHLMELIKKRDYYTRKIHELLNDSGEEKNPRLIVDEAEAGHYIRKRLLKDVTRSEQIKSLIRKHRQFQVSATEEQDKIIQKYRVRKPLAGGLKKIGSMNAAIDAKLNAEREAELQRFYTNLMQKQSEYCLESERLLRNLDVPFFNLLLDDHSVTKSQKVFVLDLLYKVLAEKL</sequence>
<dbReference type="EMBL" id="LXTC01000001">
    <property type="protein sequence ID" value="OBA22941.1"/>
    <property type="molecule type" value="Genomic_DNA"/>
</dbReference>
<protein>
    <submittedName>
        <fullName evidence="1">Uncharacterized protein</fullName>
    </submittedName>
</protein>
<name>A0A1A0HG12_9ASCO</name>